<dbReference type="eggNOG" id="COG2854">
    <property type="taxonomic scope" value="Bacteria"/>
</dbReference>
<dbReference type="EMBL" id="CP014674">
    <property type="protein sequence ID" value="AOX17609.1"/>
    <property type="molecule type" value="Genomic_DNA"/>
</dbReference>
<dbReference type="PROSITE" id="PS51318">
    <property type="entry name" value="TAT"/>
    <property type="match status" value="1"/>
</dbReference>
<dbReference type="PANTHER" id="PTHR36573:SF1">
    <property type="entry name" value="INTERMEMBRANE PHOSPHOLIPID TRANSPORT SYSTEM BINDING PROTEIN MLAC"/>
    <property type="match status" value="1"/>
</dbReference>
<gene>
    <name evidence="1" type="ORF">A0U89_11130</name>
</gene>
<organism evidence="1 2">
    <name type="scientific">Kozakia baliensis</name>
    <dbReference type="NCBI Taxonomy" id="153496"/>
    <lineage>
        <taxon>Bacteria</taxon>
        <taxon>Pseudomonadati</taxon>
        <taxon>Pseudomonadota</taxon>
        <taxon>Alphaproteobacteria</taxon>
        <taxon>Acetobacterales</taxon>
        <taxon>Acetobacteraceae</taxon>
        <taxon>Kozakia</taxon>
    </lineage>
</organism>
<keyword evidence="2" id="KW-1185">Reference proteome</keyword>
<dbReference type="NCBIfam" id="TIGR03481">
    <property type="entry name" value="HpnM"/>
    <property type="match status" value="1"/>
</dbReference>
<protein>
    <submittedName>
        <fullName evidence="1">Uncharacterized protein</fullName>
    </submittedName>
</protein>
<dbReference type="Proteomes" id="UP000179145">
    <property type="component" value="Chromosome"/>
</dbReference>
<dbReference type="STRING" id="153496.A0U89_11130"/>
<dbReference type="InterPro" id="IPR017842">
    <property type="entry name" value="Hopanoid_biosyn-assoc_HpnM"/>
</dbReference>
<dbReference type="RefSeq" id="WP_070403179.1">
    <property type="nucleotide sequence ID" value="NZ_BJVW01000001.1"/>
</dbReference>
<dbReference type="KEGG" id="kba:A0U89_11130"/>
<dbReference type="InterPro" id="IPR008869">
    <property type="entry name" value="MlaC/ttg2D"/>
</dbReference>
<dbReference type="InterPro" id="IPR006311">
    <property type="entry name" value="TAT_signal"/>
</dbReference>
<accession>A0A1D8UVD5</accession>
<dbReference type="Pfam" id="PF05494">
    <property type="entry name" value="MlaC"/>
    <property type="match status" value="1"/>
</dbReference>
<sequence length="226" mass="23554">MTMNYGTARHNSKRTKSARAVLKTIALLSGAAVMAPAALSLPAAAQAQTGAVAPINALYGALGRIQAQNSGSAQARAQIIGPVVDQVFDLPTVLHNSVGMRYASLSPDEQQKLLTAFRQFTVARYVSSFKPGTGAQFSVAPTTRPAPLGGGQIVDTKIGSSSDNGTAIDYVMKSASGSYRIVDVLLNGHISQVAAQRADFCSTLSRGGVDGLVALLNRKTQAFMND</sequence>
<dbReference type="PANTHER" id="PTHR36573">
    <property type="entry name" value="INTERMEMBRANE PHOSPHOLIPID TRANSPORT SYSTEM BINDING PROTEIN MLAC"/>
    <property type="match status" value="1"/>
</dbReference>
<evidence type="ECO:0000313" key="1">
    <source>
        <dbReference type="EMBL" id="AOX17609.1"/>
    </source>
</evidence>
<name>A0A1D8UVD5_9PROT</name>
<dbReference type="AlphaFoldDB" id="A0A1D8UVD5"/>
<dbReference type="InterPro" id="IPR042245">
    <property type="entry name" value="Tgt2/MlaC_sf"/>
</dbReference>
<reference evidence="1 2" key="1">
    <citation type="journal article" date="2016" name="Microb. Cell Fact.">
        <title>Dissection of exopolysaccharide biosynthesis in Kozakia baliensis.</title>
        <authorList>
            <person name="Brandt J.U."/>
            <person name="Jakob F."/>
            <person name="Behr J."/>
            <person name="Geissler A.J."/>
            <person name="Vogel R.F."/>
        </authorList>
    </citation>
    <scope>NUCLEOTIDE SEQUENCE [LARGE SCALE GENOMIC DNA]</scope>
    <source>
        <strain evidence="1 2">DSM 14400</strain>
    </source>
</reference>
<dbReference type="Gene3D" id="3.10.450.710">
    <property type="entry name" value="Tgt2/MlaC"/>
    <property type="match status" value="1"/>
</dbReference>
<evidence type="ECO:0000313" key="2">
    <source>
        <dbReference type="Proteomes" id="UP000179145"/>
    </source>
</evidence>
<proteinExistence type="predicted"/>